<gene>
    <name evidence="1" type="ORF">GDO78_002435</name>
</gene>
<protein>
    <submittedName>
        <fullName evidence="1">Uncharacterized protein</fullName>
    </submittedName>
</protein>
<reference evidence="1" key="1">
    <citation type="thesis" date="2020" institute="ProQuest LLC" country="789 East Eisenhower Parkway, Ann Arbor, MI, USA">
        <title>Comparative Genomics and Chromosome Evolution.</title>
        <authorList>
            <person name="Mudd A.B."/>
        </authorList>
    </citation>
    <scope>NUCLEOTIDE SEQUENCE</scope>
    <source>
        <strain evidence="1">HN-11 Male</strain>
        <tissue evidence="1">Kidney and liver</tissue>
    </source>
</reference>
<evidence type="ECO:0000313" key="2">
    <source>
        <dbReference type="Proteomes" id="UP000770717"/>
    </source>
</evidence>
<sequence length="91" mass="10218">MPRGLLPDEPYFLISVPVLSDVFPSAVLSDWDDFLLLNLELYESPLFSFLEVSSFPSFVCGNSSFSEDTTQVGFWSCRGLDVVGLHLTFFI</sequence>
<organism evidence="1 2">
    <name type="scientific">Eleutherodactylus coqui</name>
    <name type="common">Puerto Rican coqui</name>
    <dbReference type="NCBI Taxonomy" id="57060"/>
    <lineage>
        <taxon>Eukaryota</taxon>
        <taxon>Metazoa</taxon>
        <taxon>Chordata</taxon>
        <taxon>Craniata</taxon>
        <taxon>Vertebrata</taxon>
        <taxon>Euteleostomi</taxon>
        <taxon>Amphibia</taxon>
        <taxon>Batrachia</taxon>
        <taxon>Anura</taxon>
        <taxon>Neobatrachia</taxon>
        <taxon>Hyloidea</taxon>
        <taxon>Eleutherodactylidae</taxon>
        <taxon>Eleutherodactylinae</taxon>
        <taxon>Eleutherodactylus</taxon>
        <taxon>Eleutherodactylus</taxon>
    </lineage>
</organism>
<name>A0A8J6EY86_ELECQ</name>
<evidence type="ECO:0000313" key="1">
    <source>
        <dbReference type="EMBL" id="KAG9477045.1"/>
    </source>
</evidence>
<dbReference type="EMBL" id="WNTK01000010">
    <property type="protein sequence ID" value="KAG9477045.1"/>
    <property type="molecule type" value="Genomic_DNA"/>
</dbReference>
<accession>A0A8J6EY86</accession>
<dbReference type="Proteomes" id="UP000770717">
    <property type="component" value="Unassembled WGS sequence"/>
</dbReference>
<comment type="caution">
    <text evidence="1">The sequence shown here is derived from an EMBL/GenBank/DDBJ whole genome shotgun (WGS) entry which is preliminary data.</text>
</comment>
<keyword evidence="2" id="KW-1185">Reference proteome</keyword>
<proteinExistence type="predicted"/>
<dbReference type="AlphaFoldDB" id="A0A8J6EY86"/>